<dbReference type="Proteomes" id="UP000004030">
    <property type="component" value="Unassembled WGS sequence"/>
</dbReference>
<feature type="transmembrane region" description="Helical" evidence="1">
    <location>
        <begin position="32"/>
        <end position="54"/>
    </location>
</feature>
<dbReference type="KEGG" id="npn:JI59_11085"/>
<keyword evidence="1" id="KW-1133">Transmembrane helix</keyword>
<protein>
    <submittedName>
        <fullName evidence="2">PepSY-associated TM helix domain-containing protein</fullName>
    </submittedName>
</protein>
<dbReference type="STRING" id="1088721.JI59_11085"/>
<dbReference type="InterPro" id="IPR005625">
    <property type="entry name" value="PepSY-ass_TM"/>
</dbReference>
<evidence type="ECO:0000313" key="3">
    <source>
        <dbReference type="Proteomes" id="UP000004030"/>
    </source>
</evidence>
<dbReference type="Pfam" id="PF03929">
    <property type="entry name" value="PepSY_TM"/>
    <property type="match status" value="1"/>
</dbReference>
<dbReference type="AlphaFoldDB" id="G6EBS9"/>
<keyword evidence="1" id="KW-0472">Membrane</keyword>
<reference evidence="2 3" key="1">
    <citation type="journal article" date="2012" name="J. Bacteriol.">
        <title>Genome sequence of benzo(a)pyrene-degrading bacterium Novosphingobium pentaromativorans US6-1.</title>
        <authorList>
            <person name="Luo Y.R."/>
            <person name="Kang S.G."/>
            <person name="Kim S.J."/>
            <person name="Kim M.R."/>
            <person name="Li N."/>
            <person name="Lee J.H."/>
            <person name="Kwon K.K."/>
        </authorList>
    </citation>
    <scope>NUCLEOTIDE SEQUENCE [LARGE SCALE GENOMIC DNA]</scope>
    <source>
        <strain evidence="2 3">US6-1</strain>
    </source>
</reference>
<keyword evidence="1" id="KW-0812">Transmembrane</keyword>
<dbReference type="EMBL" id="AGFM01000025">
    <property type="protein sequence ID" value="EHJ61212.1"/>
    <property type="molecule type" value="Genomic_DNA"/>
</dbReference>
<dbReference type="PATRIC" id="fig|1088721.3.peg.1778"/>
<dbReference type="OrthoDB" id="6307929at2"/>
<dbReference type="eggNOG" id="COG3182">
    <property type="taxonomic scope" value="Bacteria"/>
</dbReference>
<dbReference type="PANTHER" id="PTHR34219">
    <property type="entry name" value="IRON-REGULATED INNER MEMBRANE PROTEIN-RELATED"/>
    <property type="match status" value="1"/>
</dbReference>
<keyword evidence="3" id="KW-1185">Reference proteome</keyword>
<comment type="caution">
    <text evidence="2">The sequence shown here is derived from an EMBL/GenBank/DDBJ whole genome shotgun (WGS) entry which is preliminary data.</text>
</comment>
<evidence type="ECO:0000256" key="1">
    <source>
        <dbReference type="SAM" id="Phobius"/>
    </source>
</evidence>
<feature type="transmembrane region" description="Helical" evidence="1">
    <location>
        <begin position="227"/>
        <end position="247"/>
    </location>
</feature>
<evidence type="ECO:0000313" key="2">
    <source>
        <dbReference type="EMBL" id="EHJ61212.1"/>
    </source>
</evidence>
<accession>G6EBS9</accession>
<feature type="transmembrane region" description="Helical" evidence="1">
    <location>
        <begin position="370"/>
        <end position="394"/>
    </location>
</feature>
<sequence length="412" mass="45403">MGNEGTIATRRSREPIVLKPVPRSPWITLHRYLGLVAIPLLLLAAVTGCVLSFMRPIDAWINADLFAQPLAAVAAGKPAPDVAPLVDRFAARHPEWVVRGFPLAVAETRRIVVDVDRAAGLSGPPVDQVFLDRFSAEPAGARFSKAAWNRRGAMEQVLELHAHLMAGTWGRWIMGTVAVLWLIGHGIGFYLTFPLKRPFWKGWKRSWKVSFRSMFAKFMLDWHKASALWLFVPLTALALTSVALNFFDEAYAPMIEAAFGDDEHVAPAGEPKNAPLDFAGAVATARAHAVREGIDWQPASVLANPEEGTIGVTMTDDGTVNYHRLGPIYYYFDRASHAVVETYDPYHGNRSLAGYRLLYPLHSGRVGGNVTILLIFLSGLATAGLCVTGVYVWWKKRKSRVAARRAAALRRG</sequence>
<feature type="transmembrane region" description="Helical" evidence="1">
    <location>
        <begin position="172"/>
        <end position="195"/>
    </location>
</feature>
<organism evidence="2 3">
    <name type="scientific">Novosphingobium pentaromativorans US6-1</name>
    <dbReference type="NCBI Taxonomy" id="1088721"/>
    <lineage>
        <taxon>Bacteria</taxon>
        <taxon>Pseudomonadati</taxon>
        <taxon>Pseudomonadota</taxon>
        <taxon>Alphaproteobacteria</taxon>
        <taxon>Sphingomonadales</taxon>
        <taxon>Sphingomonadaceae</taxon>
        <taxon>Novosphingobium</taxon>
    </lineage>
</organism>
<name>G6EBS9_9SPHN</name>
<dbReference type="PANTHER" id="PTHR34219:SF5">
    <property type="entry name" value="BLR4505 PROTEIN"/>
    <property type="match status" value="1"/>
</dbReference>
<gene>
    <name evidence="2" type="ORF">NSU_1800</name>
</gene>
<proteinExistence type="predicted"/>